<keyword evidence="1" id="KW-0732">Signal</keyword>
<dbReference type="Gene3D" id="2.130.10.10">
    <property type="entry name" value="YVTN repeat-like/Quinoprotein amine dehydrogenase"/>
    <property type="match status" value="1"/>
</dbReference>
<dbReference type="RefSeq" id="XP_040677262.1">
    <property type="nucleotide sequence ID" value="XM_040824842.1"/>
</dbReference>
<feature type="chain" id="PRO_5002079206" evidence="1">
    <location>
        <begin position="20"/>
        <end position="362"/>
    </location>
</feature>
<comment type="caution">
    <text evidence="2">The sequence shown here is derived from an EMBL/GenBank/DDBJ whole genome shotgun (WGS) entry which is preliminary data.</text>
</comment>
<dbReference type="EMBL" id="AZHE01000017">
    <property type="protein sequence ID" value="KHN96196.1"/>
    <property type="molecule type" value="Genomic_DNA"/>
</dbReference>
<dbReference type="HOGENOM" id="CLU_052674_0_0_1"/>
<dbReference type="SUPFAM" id="SSF75011">
    <property type="entry name" value="3-carboxy-cis,cis-mucoante lactonizing enzyme"/>
    <property type="match status" value="1"/>
</dbReference>
<dbReference type="InterPro" id="IPR015943">
    <property type="entry name" value="WD40/YVTN_repeat-like_dom_sf"/>
</dbReference>
<proteinExistence type="predicted"/>
<dbReference type="AlphaFoldDB" id="A0A0B2WJJ0"/>
<organism evidence="2 3">
    <name type="scientific">Metarhizium album (strain ARSEF 1941)</name>
    <dbReference type="NCBI Taxonomy" id="1081103"/>
    <lineage>
        <taxon>Eukaryota</taxon>
        <taxon>Fungi</taxon>
        <taxon>Dikarya</taxon>
        <taxon>Ascomycota</taxon>
        <taxon>Pezizomycotina</taxon>
        <taxon>Sordariomycetes</taxon>
        <taxon>Hypocreomycetidae</taxon>
        <taxon>Hypocreales</taxon>
        <taxon>Clavicipitaceae</taxon>
        <taxon>Metarhizium</taxon>
    </lineage>
</organism>
<evidence type="ECO:0000256" key="1">
    <source>
        <dbReference type="SAM" id="SignalP"/>
    </source>
</evidence>
<gene>
    <name evidence="2" type="ORF">MAM_06044</name>
</gene>
<name>A0A0B2WJJ0_METAS</name>
<feature type="signal peptide" evidence="1">
    <location>
        <begin position="1"/>
        <end position="19"/>
    </location>
</feature>
<protein>
    <submittedName>
        <fullName evidence="2">TRI14-like protein</fullName>
    </submittedName>
</protein>
<dbReference type="GeneID" id="63740499"/>
<dbReference type="Proteomes" id="UP000030816">
    <property type="component" value="Unassembled WGS sequence"/>
</dbReference>
<keyword evidence="3" id="KW-1185">Reference proteome</keyword>
<reference evidence="2 3" key="1">
    <citation type="journal article" date="2014" name="Proc. Natl. Acad. Sci. U.S.A.">
        <title>Trajectory and genomic determinants of fungal-pathogen speciation and host adaptation.</title>
        <authorList>
            <person name="Hu X."/>
            <person name="Xiao G."/>
            <person name="Zheng P."/>
            <person name="Shang Y."/>
            <person name="Su Y."/>
            <person name="Zhang X."/>
            <person name="Liu X."/>
            <person name="Zhan S."/>
            <person name="St Leger R.J."/>
            <person name="Wang C."/>
        </authorList>
    </citation>
    <scope>NUCLEOTIDE SEQUENCE [LARGE SCALE GENOMIC DNA]</scope>
    <source>
        <strain evidence="2 3">ARSEF 1941</strain>
    </source>
</reference>
<dbReference type="STRING" id="1081103.A0A0B2WJJ0"/>
<accession>A0A0B2WJJ0</accession>
<sequence length="362" mass="38720">MLLTRALLLLSAGLGAVVAAATEDLVLPGSSYPESVAVDGDELFFRYDLALQHRGHQVCSALAGTRLYASDVAKYEFKDGKLAFIGTIPFRGLTNDSQYHASGVLKSNNFLFVSVNQGAPFESGGEHLGGSSFVVKYDLGSKTEVWRASVSAPTKGKMGGPQDFAVGKCGNLFVVGTYPGHIIKITPDGKPSLWWDSGSPKTTDTGLTSIVTVGQKLLAVDQRNGGQLVLFDSGAAEGKPVPVPLVAESGEKQTFGPDLDGATLLEGYNSRVLLVASNKGIIVVLAKDQTWSSAQVVGLVENRYRREGGHTSEAFELKGKVYAVTLWFEPAPRNRREFPLQDMTDALAEILEKHAEVSSARE</sequence>
<evidence type="ECO:0000313" key="3">
    <source>
        <dbReference type="Proteomes" id="UP000030816"/>
    </source>
</evidence>
<evidence type="ECO:0000313" key="2">
    <source>
        <dbReference type="EMBL" id="KHN96196.1"/>
    </source>
</evidence>
<dbReference type="OrthoDB" id="4434395at2759"/>